<feature type="transmembrane region" description="Helical" evidence="1">
    <location>
        <begin position="298"/>
        <end position="317"/>
    </location>
</feature>
<keyword evidence="1" id="KW-0472">Membrane</keyword>
<keyword evidence="1" id="KW-0812">Transmembrane</keyword>
<sequence>MVSKTANKKIIALSTEIGRGHPNYLDSVLKALKTLSFNQEVLSYNIFEVSALSGLARLGWSWVKKIYFGGGYGGVATKLYNFFRKKTAQASPIFLNLLGSGLDNFLKGLTGIILVEHPLLARVLTNLGFSVFYIHGEIAAPKECAITDNALTFVPIEQTKEQLVRLGVKPESVIVTGLLIEPDLVKDAEENFTLRIARLDSLQPLTVAFFISQAYPKPHIKKVIAAVESVIKNDMKAIVFTGTLPNYAVHLKNQLKMIKSKNIMIVQSKSRQEENQKTARLANSIDIMVATAHERTNWAVGLGLPIFVLFPLIGTYAQMNYNFARNLGVAEPILTIQDARNLGAKIIEMQKNNLLAQMARKGFSYYPLTGASKIADYLISSLESIT</sequence>
<gene>
    <name evidence="2" type="ORF">ENW73_00100</name>
</gene>
<comment type="caution">
    <text evidence="2">The sequence shown here is derived from an EMBL/GenBank/DDBJ whole genome shotgun (WGS) entry which is preliminary data.</text>
</comment>
<organism evidence="2">
    <name type="scientific">candidate division WOR-3 bacterium</name>
    <dbReference type="NCBI Taxonomy" id="2052148"/>
    <lineage>
        <taxon>Bacteria</taxon>
        <taxon>Bacteria division WOR-3</taxon>
    </lineage>
</organism>
<evidence type="ECO:0000313" key="2">
    <source>
        <dbReference type="EMBL" id="HHS51255.1"/>
    </source>
</evidence>
<evidence type="ECO:0000256" key="1">
    <source>
        <dbReference type="SAM" id="Phobius"/>
    </source>
</evidence>
<name>A0A7C6E9L5_UNCW3</name>
<dbReference type="EMBL" id="DTLI01000006">
    <property type="protein sequence ID" value="HHS51255.1"/>
    <property type="molecule type" value="Genomic_DNA"/>
</dbReference>
<proteinExistence type="predicted"/>
<keyword evidence="1" id="KW-1133">Transmembrane helix</keyword>
<accession>A0A7C6E9L5</accession>
<protein>
    <submittedName>
        <fullName evidence="2">Uncharacterized protein</fullName>
    </submittedName>
</protein>
<reference evidence="2" key="1">
    <citation type="journal article" date="2020" name="mSystems">
        <title>Genome- and Community-Level Interaction Insights into Carbon Utilization and Element Cycling Functions of Hydrothermarchaeota in Hydrothermal Sediment.</title>
        <authorList>
            <person name="Zhou Z."/>
            <person name="Liu Y."/>
            <person name="Xu W."/>
            <person name="Pan J."/>
            <person name="Luo Z.H."/>
            <person name="Li M."/>
        </authorList>
    </citation>
    <scope>NUCLEOTIDE SEQUENCE [LARGE SCALE GENOMIC DNA]</scope>
    <source>
        <strain evidence="2">SpSt-876</strain>
    </source>
</reference>
<dbReference type="AlphaFoldDB" id="A0A7C6E9L5"/>
<dbReference type="SUPFAM" id="SSF53756">
    <property type="entry name" value="UDP-Glycosyltransferase/glycogen phosphorylase"/>
    <property type="match status" value="1"/>
</dbReference>